<dbReference type="PANTHER" id="PTHR43861">
    <property type="entry name" value="TRANS-ACONITATE 2-METHYLTRANSFERASE-RELATED"/>
    <property type="match status" value="1"/>
</dbReference>
<dbReference type="SUPFAM" id="SSF53335">
    <property type="entry name" value="S-adenosyl-L-methionine-dependent methyltransferases"/>
    <property type="match status" value="1"/>
</dbReference>
<protein>
    <submittedName>
        <fullName evidence="1">Class I SAM-dependent methyltransferase</fullName>
    </submittedName>
</protein>
<sequence>MLGLREAFTYFQCRRCQCLQIETIPDDLARFYPAEYNGFDAPRSHIFQGVKGAFRKSRYQAALFPNGLVSGFMNGLFPAEQYQHLGKLGLTHSTRIIDIGCGRGSYLYPLYELGMKNVQGADPFIPATITYPNGYRVQKSFIYEIKGEWDIIMYNHSFEHVPDPRENLEAVYRLLAPNGTCIIRIPTVSSYAWEHYRTNWFQLDAPRHLFLHSVESMRLLAEQTDLRLTGVEYDSDHAQFIHSEKYKHNIAMYEDASSLYGSGLNRKLRKLSYAKQAKKLNQTRQGDQAIFYLRKV</sequence>
<proteinExistence type="predicted"/>
<dbReference type="Pfam" id="PF13489">
    <property type="entry name" value="Methyltransf_23"/>
    <property type="match status" value="1"/>
</dbReference>
<accession>A0ABP8KCZ4</accession>
<keyword evidence="1" id="KW-0808">Transferase</keyword>
<dbReference type="EMBL" id="BAABHB010000003">
    <property type="protein sequence ID" value="GAA4403881.1"/>
    <property type="molecule type" value="Genomic_DNA"/>
</dbReference>
<dbReference type="Gene3D" id="3.40.50.150">
    <property type="entry name" value="Vaccinia Virus protein VP39"/>
    <property type="match status" value="1"/>
</dbReference>
<keyword evidence="2" id="KW-1185">Reference proteome</keyword>
<name>A0ABP8KCZ4_9BACT</name>
<reference evidence="2" key="1">
    <citation type="journal article" date="2019" name="Int. J. Syst. Evol. Microbiol.">
        <title>The Global Catalogue of Microorganisms (GCM) 10K type strain sequencing project: providing services to taxonomists for standard genome sequencing and annotation.</title>
        <authorList>
            <consortium name="The Broad Institute Genomics Platform"/>
            <consortium name="The Broad Institute Genome Sequencing Center for Infectious Disease"/>
            <person name="Wu L."/>
            <person name="Ma J."/>
        </authorList>
    </citation>
    <scope>NUCLEOTIDE SEQUENCE [LARGE SCALE GENOMIC DNA]</scope>
    <source>
        <strain evidence="2">JCM 17925</strain>
    </source>
</reference>
<comment type="caution">
    <text evidence="1">The sequence shown here is derived from an EMBL/GenBank/DDBJ whole genome shotgun (WGS) entry which is preliminary data.</text>
</comment>
<evidence type="ECO:0000313" key="1">
    <source>
        <dbReference type="EMBL" id="GAA4403881.1"/>
    </source>
</evidence>
<dbReference type="InterPro" id="IPR029063">
    <property type="entry name" value="SAM-dependent_MTases_sf"/>
</dbReference>
<keyword evidence="1" id="KW-0489">Methyltransferase</keyword>
<dbReference type="CDD" id="cd02440">
    <property type="entry name" value="AdoMet_MTases"/>
    <property type="match status" value="1"/>
</dbReference>
<gene>
    <name evidence="1" type="ORF">GCM10023187_20360</name>
</gene>
<dbReference type="GO" id="GO:0008168">
    <property type="term" value="F:methyltransferase activity"/>
    <property type="evidence" value="ECO:0007669"/>
    <property type="project" value="UniProtKB-KW"/>
</dbReference>
<dbReference type="Proteomes" id="UP001500936">
    <property type="component" value="Unassembled WGS sequence"/>
</dbReference>
<evidence type="ECO:0000313" key="2">
    <source>
        <dbReference type="Proteomes" id="UP001500936"/>
    </source>
</evidence>
<organism evidence="1 2">
    <name type="scientific">Nibrella viscosa</name>
    <dbReference type="NCBI Taxonomy" id="1084524"/>
    <lineage>
        <taxon>Bacteria</taxon>
        <taxon>Pseudomonadati</taxon>
        <taxon>Bacteroidota</taxon>
        <taxon>Cytophagia</taxon>
        <taxon>Cytophagales</taxon>
        <taxon>Spirosomataceae</taxon>
        <taxon>Nibrella</taxon>
    </lineage>
</organism>
<dbReference type="GO" id="GO:0032259">
    <property type="term" value="P:methylation"/>
    <property type="evidence" value="ECO:0007669"/>
    <property type="project" value="UniProtKB-KW"/>
</dbReference>